<name>A0A1H9AKP0_9BACT</name>
<dbReference type="RefSeq" id="WP_090165320.1">
    <property type="nucleotide sequence ID" value="NZ_FOFB01000002.1"/>
</dbReference>
<dbReference type="InterPro" id="IPR011990">
    <property type="entry name" value="TPR-like_helical_dom_sf"/>
</dbReference>
<keyword evidence="4" id="KW-1185">Reference proteome</keyword>
<feature type="region of interest" description="Disordered" evidence="1">
    <location>
        <begin position="206"/>
        <end position="225"/>
    </location>
</feature>
<dbReference type="AlphaFoldDB" id="A0A1H9AKP0"/>
<evidence type="ECO:0000313" key="3">
    <source>
        <dbReference type="EMBL" id="SEP77290.1"/>
    </source>
</evidence>
<organism evidence="3 4">
    <name type="scientific">Neolewinella agarilytica</name>
    <dbReference type="NCBI Taxonomy" id="478744"/>
    <lineage>
        <taxon>Bacteria</taxon>
        <taxon>Pseudomonadati</taxon>
        <taxon>Bacteroidota</taxon>
        <taxon>Saprospiria</taxon>
        <taxon>Saprospirales</taxon>
        <taxon>Lewinellaceae</taxon>
        <taxon>Neolewinella</taxon>
    </lineage>
</organism>
<dbReference type="OrthoDB" id="1150971at2"/>
<dbReference type="InParanoid" id="A0A1H9AKP0"/>
<feature type="signal peptide" evidence="2">
    <location>
        <begin position="1"/>
        <end position="21"/>
    </location>
</feature>
<dbReference type="SUPFAM" id="SSF48452">
    <property type="entry name" value="TPR-like"/>
    <property type="match status" value="1"/>
</dbReference>
<accession>A0A1H9AKP0</accession>
<keyword evidence="2" id="KW-0732">Signal</keyword>
<reference evidence="4" key="1">
    <citation type="submission" date="2016-10" db="EMBL/GenBank/DDBJ databases">
        <authorList>
            <person name="Varghese N."/>
            <person name="Submissions S."/>
        </authorList>
    </citation>
    <scope>NUCLEOTIDE SEQUENCE [LARGE SCALE GENOMIC DNA]</scope>
    <source>
        <strain evidence="4">DSM 24740</strain>
    </source>
</reference>
<dbReference type="Proteomes" id="UP000199021">
    <property type="component" value="Unassembled WGS sequence"/>
</dbReference>
<sequence>MKKFLFITLAALCSITMSCLAGTYAVASSDEETATIEAYEETLCEAVAGLREAQSLEEIEAAATVLETVTKQEPENWLAHYHLAYAYGRIAHTIEKKKDIDGWVEKATEAVEQASNCSNVDVSEIETLQAFLVYGSMRANPMIRGYKLNSTALGHLKAAVKANGKNPRAYLLTTRHVMNTPAVFGGGDIEKICKYSGAAQRAFELEKANEERDPLSPSWGQAESDEIAATIDCADESGSKRD</sequence>
<protein>
    <submittedName>
        <fullName evidence="3">Uncharacterized protein</fullName>
    </submittedName>
</protein>
<gene>
    <name evidence="3" type="ORF">SAMN05444359_102136</name>
</gene>
<proteinExistence type="predicted"/>
<evidence type="ECO:0000256" key="1">
    <source>
        <dbReference type="SAM" id="MobiDB-lite"/>
    </source>
</evidence>
<evidence type="ECO:0000256" key="2">
    <source>
        <dbReference type="SAM" id="SignalP"/>
    </source>
</evidence>
<dbReference type="PROSITE" id="PS51257">
    <property type="entry name" value="PROKAR_LIPOPROTEIN"/>
    <property type="match status" value="1"/>
</dbReference>
<dbReference type="EMBL" id="FOFB01000002">
    <property type="protein sequence ID" value="SEP77290.1"/>
    <property type="molecule type" value="Genomic_DNA"/>
</dbReference>
<feature type="chain" id="PRO_5011738013" evidence="2">
    <location>
        <begin position="22"/>
        <end position="242"/>
    </location>
</feature>
<dbReference type="STRING" id="478744.SAMN05444359_102136"/>
<evidence type="ECO:0000313" key="4">
    <source>
        <dbReference type="Proteomes" id="UP000199021"/>
    </source>
</evidence>